<dbReference type="AlphaFoldDB" id="A0A2P2J0S6"/>
<sequence length="39" mass="4271">MTLHFPGVGPKEMQSPPSDYDFKPCTRPSCTARFGLSPS</sequence>
<reference evidence="2" key="1">
    <citation type="submission" date="2018-02" db="EMBL/GenBank/DDBJ databases">
        <title>Rhizophora mucronata_Transcriptome.</title>
        <authorList>
            <person name="Meera S.P."/>
            <person name="Sreeshan A."/>
            <person name="Augustine A."/>
        </authorList>
    </citation>
    <scope>NUCLEOTIDE SEQUENCE</scope>
    <source>
        <tissue evidence="2">Leaf</tissue>
    </source>
</reference>
<evidence type="ECO:0000256" key="1">
    <source>
        <dbReference type="SAM" id="MobiDB-lite"/>
    </source>
</evidence>
<evidence type="ECO:0000313" key="2">
    <source>
        <dbReference type="EMBL" id="MBW87063.1"/>
    </source>
</evidence>
<organism evidence="2">
    <name type="scientific">Rhizophora mucronata</name>
    <name type="common">Asiatic mangrove</name>
    <dbReference type="NCBI Taxonomy" id="61149"/>
    <lineage>
        <taxon>Eukaryota</taxon>
        <taxon>Viridiplantae</taxon>
        <taxon>Streptophyta</taxon>
        <taxon>Embryophyta</taxon>
        <taxon>Tracheophyta</taxon>
        <taxon>Spermatophyta</taxon>
        <taxon>Magnoliopsida</taxon>
        <taxon>eudicotyledons</taxon>
        <taxon>Gunneridae</taxon>
        <taxon>Pentapetalae</taxon>
        <taxon>rosids</taxon>
        <taxon>fabids</taxon>
        <taxon>Malpighiales</taxon>
        <taxon>Rhizophoraceae</taxon>
        <taxon>Rhizophora</taxon>
    </lineage>
</organism>
<name>A0A2P2J0S6_RHIMU</name>
<feature type="region of interest" description="Disordered" evidence="1">
    <location>
        <begin position="1"/>
        <end position="22"/>
    </location>
</feature>
<proteinExistence type="predicted"/>
<dbReference type="EMBL" id="GGEC01006580">
    <property type="protein sequence ID" value="MBW87063.1"/>
    <property type="molecule type" value="Transcribed_RNA"/>
</dbReference>
<accession>A0A2P2J0S6</accession>
<protein>
    <submittedName>
        <fullName evidence="2">Uncharacterized protein LOC101299051</fullName>
    </submittedName>
</protein>